<dbReference type="Gene3D" id="3.30.450.40">
    <property type="match status" value="1"/>
</dbReference>
<dbReference type="InterPro" id="IPR036388">
    <property type="entry name" value="WH-like_DNA-bd_sf"/>
</dbReference>
<keyword evidence="3" id="KW-0804">Transcription</keyword>
<gene>
    <name evidence="6" type="ORF">ACFQMG_12895</name>
</gene>
<keyword evidence="2" id="KW-0238">DNA-binding</keyword>
<dbReference type="InterPro" id="IPR011991">
    <property type="entry name" value="ArsR-like_HTH"/>
</dbReference>
<dbReference type="InterPro" id="IPR029016">
    <property type="entry name" value="GAF-like_dom_sf"/>
</dbReference>
<dbReference type="PANTHER" id="PTHR30136:SF24">
    <property type="entry name" value="HTH-TYPE TRANSCRIPTIONAL REPRESSOR ALLR"/>
    <property type="match status" value="1"/>
</dbReference>
<name>A0ABW2FWU6_9ACTN</name>
<comment type="caution">
    <text evidence="6">The sequence shown here is derived from an EMBL/GenBank/DDBJ whole genome shotgun (WGS) entry which is preliminary data.</text>
</comment>
<evidence type="ECO:0000256" key="2">
    <source>
        <dbReference type="ARBA" id="ARBA00023125"/>
    </source>
</evidence>
<protein>
    <submittedName>
        <fullName evidence="6">IclR family transcriptional regulator</fullName>
    </submittedName>
</protein>
<dbReference type="InterPro" id="IPR014757">
    <property type="entry name" value="Tscrpt_reg_IclR_C"/>
</dbReference>
<evidence type="ECO:0000259" key="5">
    <source>
        <dbReference type="PROSITE" id="PS51078"/>
    </source>
</evidence>
<dbReference type="InterPro" id="IPR050707">
    <property type="entry name" value="HTH_MetabolicPath_Reg"/>
</dbReference>
<dbReference type="SUPFAM" id="SSF55781">
    <property type="entry name" value="GAF domain-like"/>
    <property type="match status" value="1"/>
</dbReference>
<evidence type="ECO:0000313" key="7">
    <source>
        <dbReference type="Proteomes" id="UP001596435"/>
    </source>
</evidence>
<dbReference type="CDD" id="cd00090">
    <property type="entry name" value="HTH_ARSR"/>
    <property type="match status" value="1"/>
</dbReference>
<reference evidence="7" key="1">
    <citation type="journal article" date="2019" name="Int. J. Syst. Evol. Microbiol.">
        <title>The Global Catalogue of Microorganisms (GCM) 10K type strain sequencing project: providing services to taxonomists for standard genome sequencing and annotation.</title>
        <authorList>
            <consortium name="The Broad Institute Genomics Platform"/>
            <consortium name="The Broad Institute Genome Sequencing Center for Infectious Disease"/>
            <person name="Wu L."/>
            <person name="Ma J."/>
        </authorList>
    </citation>
    <scope>NUCLEOTIDE SEQUENCE [LARGE SCALE GENOMIC DNA]</scope>
    <source>
        <strain evidence="7">CGMCC 1.12859</strain>
    </source>
</reference>
<dbReference type="SUPFAM" id="SSF46785">
    <property type="entry name" value="Winged helix' DNA-binding domain"/>
    <property type="match status" value="1"/>
</dbReference>
<feature type="domain" description="HTH iclR-type" evidence="4">
    <location>
        <begin position="1"/>
        <end position="63"/>
    </location>
</feature>
<accession>A0ABW2FWU6</accession>
<dbReference type="Pfam" id="PF01614">
    <property type="entry name" value="IclR_C"/>
    <property type="match status" value="1"/>
</dbReference>
<keyword evidence="7" id="KW-1185">Reference proteome</keyword>
<organism evidence="6 7">
    <name type="scientific">Kitasatospora paranensis</name>
    <dbReference type="NCBI Taxonomy" id="258053"/>
    <lineage>
        <taxon>Bacteria</taxon>
        <taxon>Bacillati</taxon>
        <taxon>Actinomycetota</taxon>
        <taxon>Actinomycetes</taxon>
        <taxon>Kitasatosporales</taxon>
        <taxon>Streptomycetaceae</taxon>
        <taxon>Kitasatospora</taxon>
    </lineage>
</organism>
<feature type="domain" description="IclR-ED" evidence="5">
    <location>
        <begin position="64"/>
        <end position="247"/>
    </location>
</feature>
<evidence type="ECO:0000313" key="6">
    <source>
        <dbReference type="EMBL" id="MFC7180452.1"/>
    </source>
</evidence>
<dbReference type="Pfam" id="PF09339">
    <property type="entry name" value="HTH_IclR"/>
    <property type="match status" value="1"/>
</dbReference>
<dbReference type="PROSITE" id="PS51077">
    <property type="entry name" value="HTH_ICLR"/>
    <property type="match status" value="1"/>
</dbReference>
<dbReference type="Proteomes" id="UP001596435">
    <property type="component" value="Unassembled WGS sequence"/>
</dbReference>
<dbReference type="SMART" id="SM00346">
    <property type="entry name" value="HTH_ICLR"/>
    <property type="match status" value="1"/>
</dbReference>
<dbReference type="RefSeq" id="WP_380231100.1">
    <property type="nucleotide sequence ID" value="NZ_JBHSVH010000002.1"/>
</dbReference>
<evidence type="ECO:0000259" key="4">
    <source>
        <dbReference type="PROSITE" id="PS51077"/>
    </source>
</evidence>
<dbReference type="PROSITE" id="PS51078">
    <property type="entry name" value="ICLR_ED"/>
    <property type="match status" value="1"/>
</dbReference>
<proteinExistence type="predicted"/>
<keyword evidence="1" id="KW-0805">Transcription regulation</keyword>
<dbReference type="EMBL" id="JBHTAJ010000020">
    <property type="protein sequence ID" value="MFC7180452.1"/>
    <property type="molecule type" value="Genomic_DNA"/>
</dbReference>
<dbReference type="InterPro" id="IPR036390">
    <property type="entry name" value="WH_DNA-bd_sf"/>
</dbReference>
<dbReference type="PANTHER" id="PTHR30136">
    <property type="entry name" value="HELIX-TURN-HELIX TRANSCRIPTIONAL REGULATOR, ICLR FAMILY"/>
    <property type="match status" value="1"/>
</dbReference>
<dbReference type="InterPro" id="IPR005471">
    <property type="entry name" value="Tscrpt_reg_IclR_N"/>
</dbReference>
<evidence type="ECO:0000256" key="1">
    <source>
        <dbReference type="ARBA" id="ARBA00023015"/>
    </source>
</evidence>
<evidence type="ECO:0000256" key="3">
    <source>
        <dbReference type="ARBA" id="ARBA00023163"/>
    </source>
</evidence>
<sequence>MQGVHRVLSVLELVAEHQPAGVGELSRISGLPKSTVQRTLRALADAGWIRPVGREFTRWALTPRMVTIGRRAAREGGLREAALGPMRELRDLTHETVTLQIPDGQHRMILIERIDSPQPVRTFERLGATSPMPVTSAGLALLALLPEAEAERVLREPLPRLTARTVVDPQLIRSAIGGIRATGFAVNTGQNRPGVCAVGAAVLDAAGTPVAGLGVSMPESRFDPEQVPRWGAQVRAAAAAVTAALTD</sequence>
<dbReference type="Gene3D" id="1.10.10.10">
    <property type="entry name" value="Winged helix-like DNA-binding domain superfamily/Winged helix DNA-binding domain"/>
    <property type="match status" value="1"/>
</dbReference>